<dbReference type="Gene3D" id="3.40.190.10">
    <property type="entry name" value="Periplasmic binding protein-like II"/>
    <property type="match status" value="2"/>
</dbReference>
<evidence type="ECO:0000259" key="5">
    <source>
        <dbReference type="PROSITE" id="PS50931"/>
    </source>
</evidence>
<comment type="caution">
    <text evidence="6">The sequence shown here is derived from an EMBL/GenBank/DDBJ whole genome shotgun (WGS) entry which is preliminary data.</text>
</comment>
<keyword evidence="7" id="KW-1185">Reference proteome</keyword>
<dbReference type="PROSITE" id="PS50931">
    <property type="entry name" value="HTH_LYSR"/>
    <property type="match status" value="1"/>
</dbReference>
<evidence type="ECO:0000256" key="4">
    <source>
        <dbReference type="ARBA" id="ARBA00023163"/>
    </source>
</evidence>
<keyword evidence="3 6" id="KW-0238">DNA-binding</keyword>
<dbReference type="EMBL" id="SLUN01000012">
    <property type="protein sequence ID" value="TCL69407.1"/>
    <property type="molecule type" value="Genomic_DNA"/>
</dbReference>
<dbReference type="AlphaFoldDB" id="A0A4V2QEU6"/>
<gene>
    <name evidence="6" type="ORF">EDC14_1012104</name>
</gene>
<dbReference type="PANTHER" id="PTHR30126">
    <property type="entry name" value="HTH-TYPE TRANSCRIPTIONAL REGULATOR"/>
    <property type="match status" value="1"/>
</dbReference>
<dbReference type="FunFam" id="1.10.10.10:FF:000001">
    <property type="entry name" value="LysR family transcriptional regulator"/>
    <property type="match status" value="1"/>
</dbReference>
<dbReference type="Gene3D" id="1.10.10.10">
    <property type="entry name" value="Winged helix-like DNA-binding domain superfamily/Winged helix DNA-binding domain"/>
    <property type="match status" value="1"/>
</dbReference>
<evidence type="ECO:0000313" key="6">
    <source>
        <dbReference type="EMBL" id="TCL69407.1"/>
    </source>
</evidence>
<proteinExistence type="inferred from homology"/>
<reference evidence="6 7" key="1">
    <citation type="submission" date="2019-03" db="EMBL/GenBank/DDBJ databases">
        <title>Genomic Encyclopedia of Type Strains, Phase IV (KMG-IV): sequencing the most valuable type-strain genomes for metagenomic binning, comparative biology and taxonomic classification.</title>
        <authorList>
            <person name="Goeker M."/>
        </authorList>
    </citation>
    <scope>NUCLEOTIDE SEQUENCE [LARGE SCALE GENOMIC DNA]</scope>
    <source>
        <strain evidence="6 7">LX-B</strain>
    </source>
</reference>
<dbReference type="SUPFAM" id="SSF46785">
    <property type="entry name" value="Winged helix' DNA-binding domain"/>
    <property type="match status" value="1"/>
</dbReference>
<evidence type="ECO:0000256" key="3">
    <source>
        <dbReference type="ARBA" id="ARBA00023125"/>
    </source>
</evidence>
<dbReference type="PANTHER" id="PTHR30126:SF64">
    <property type="entry name" value="HTH-TYPE TRANSCRIPTIONAL REGULATOR CITR"/>
    <property type="match status" value="1"/>
</dbReference>
<comment type="similarity">
    <text evidence="1">Belongs to the LysR transcriptional regulatory family.</text>
</comment>
<keyword evidence="2" id="KW-0805">Transcription regulation</keyword>
<dbReference type="GO" id="GO:0003700">
    <property type="term" value="F:DNA-binding transcription factor activity"/>
    <property type="evidence" value="ECO:0007669"/>
    <property type="project" value="InterPro"/>
</dbReference>
<keyword evidence="4" id="KW-0804">Transcription</keyword>
<dbReference type="SUPFAM" id="SSF53850">
    <property type="entry name" value="Periplasmic binding protein-like II"/>
    <property type="match status" value="1"/>
</dbReference>
<dbReference type="Pfam" id="PF03466">
    <property type="entry name" value="LysR_substrate"/>
    <property type="match status" value="1"/>
</dbReference>
<dbReference type="InterPro" id="IPR036388">
    <property type="entry name" value="WH-like_DNA-bd_sf"/>
</dbReference>
<organism evidence="6 7">
    <name type="scientific">Hydrogenispora ethanolica</name>
    <dbReference type="NCBI Taxonomy" id="1082276"/>
    <lineage>
        <taxon>Bacteria</taxon>
        <taxon>Bacillati</taxon>
        <taxon>Bacillota</taxon>
        <taxon>Hydrogenispora</taxon>
    </lineage>
</organism>
<feature type="domain" description="HTH lysR-type" evidence="5">
    <location>
        <begin position="1"/>
        <end position="58"/>
    </location>
</feature>
<dbReference type="InterPro" id="IPR036390">
    <property type="entry name" value="WH_DNA-bd_sf"/>
</dbReference>
<dbReference type="OrthoDB" id="119203at2"/>
<name>A0A4V2QEU6_HYDET</name>
<dbReference type="InterPro" id="IPR005119">
    <property type="entry name" value="LysR_subst-bd"/>
</dbReference>
<evidence type="ECO:0000313" key="7">
    <source>
        <dbReference type="Proteomes" id="UP000295008"/>
    </source>
</evidence>
<sequence>MNISNLKAFIETVQASSISKAADNLHLTQPAVSMQLQNLETSLGHQLLNRSNRGVQLTEYGKVFFSYAQSFLTLWDNLQQDLKAVAASEYPSLQVGTCPAIGQYALPCALFLFKQIYPQIRVSVQSLSSQEVISELRNRTLHTGFLEGIPHAPDLESHLVLRSELILVASSSHPKTAVDLADLPGLPLVLTPPDCDIRRSLERSLARYQMDSASLKPFLELDGLESVKSAVISGHGLSFLPYIAIKKELFSGDLQRVFINGATFEITFSMVWRKNESLSEDNQQLINFIRNDSGKSFC</sequence>
<dbReference type="Pfam" id="PF00126">
    <property type="entry name" value="HTH_1"/>
    <property type="match status" value="1"/>
</dbReference>
<dbReference type="PRINTS" id="PR00039">
    <property type="entry name" value="HTHLYSR"/>
</dbReference>
<evidence type="ECO:0000256" key="1">
    <source>
        <dbReference type="ARBA" id="ARBA00009437"/>
    </source>
</evidence>
<dbReference type="GO" id="GO:0000976">
    <property type="term" value="F:transcription cis-regulatory region binding"/>
    <property type="evidence" value="ECO:0007669"/>
    <property type="project" value="TreeGrafter"/>
</dbReference>
<evidence type="ECO:0000256" key="2">
    <source>
        <dbReference type="ARBA" id="ARBA00023015"/>
    </source>
</evidence>
<accession>A0A4V2QEU6</accession>
<dbReference type="Proteomes" id="UP000295008">
    <property type="component" value="Unassembled WGS sequence"/>
</dbReference>
<dbReference type="InterPro" id="IPR000847">
    <property type="entry name" value="LysR_HTH_N"/>
</dbReference>
<dbReference type="RefSeq" id="WP_132014422.1">
    <property type="nucleotide sequence ID" value="NZ_SLUN01000012.1"/>
</dbReference>
<protein>
    <submittedName>
        <fullName evidence="6">DNA-binding transcriptional LysR family regulator</fullName>
    </submittedName>
</protein>